<evidence type="ECO:0000313" key="4">
    <source>
        <dbReference type="Proteomes" id="UP000033457"/>
    </source>
</evidence>
<gene>
    <name evidence="3" type="ORF">NCTC949_01108</name>
    <name evidence="2" type="ORF">UL82_08980</name>
</gene>
<keyword evidence="4" id="KW-1185">Reference proteome</keyword>
<keyword evidence="1" id="KW-1133">Transmembrane helix</keyword>
<dbReference type="HOGENOM" id="CLU_3151784_0_0_11"/>
<dbReference type="Proteomes" id="UP000271380">
    <property type="component" value="Chromosome"/>
</dbReference>
<proteinExistence type="predicted"/>
<dbReference type="KEGG" id="cku:UL82_08980"/>
<dbReference type="EMBL" id="CP011312">
    <property type="protein sequence ID" value="AKE41941.1"/>
    <property type="molecule type" value="Genomic_DNA"/>
</dbReference>
<reference evidence="2 4" key="1">
    <citation type="journal article" date="2015" name="Genome Announc.">
        <title>Complete Genome Sequence of Corynebacterium kutscheri DSM 20755, a Corynebacterial Type Strain with Remarkably Low G+C Content of Chromosomal DNA.</title>
        <authorList>
            <person name="Ruckert C."/>
            <person name="Albersmeier A."/>
            <person name="Winkler A."/>
            <person name="Tauch A."/>
        </authorList>
    </citation>
    <scope>NUCLEOTIDE SEQUENCE [LARGE SCALE GENOMIC DNA]</scope>
    <source>
        <strain evidence="2 4">DSM 20755</strain>
    </source>
</reference>
<name>A0A0F6TDU0_9CORY</name>
<dbReference type="AlphaFoldDB" id="A0A0F6TDU0"/>
<organism evidence="2 4">
    <name type="scientific">Corynebacterium kutscheri</name>
    <dbReference type="NCBI Taxonomy" id="35755"/>
    <lineage>
        <taxon>Bacteria</taxon>
        <taxon>Bacillati</taxon>
        <taxon>Actinomycetota</taxon>
        <taxon>Actinomycetes</taxon>
        <taxon>Mycobacteriales</taxon>
        <taxon>Corynebacteriaceae</taxon>
        <taxon>Corynebacterium</taxon>
    </lineage>
</organism>
<keyword evidence="1" id="KW-0812">Transmembrane</keyword>
<dbReference type="Proteomes" id="UP000033457">
    <property type="component" value="Chromosome"/>
</dbReference>
<evidence type="ECO:0000256" key="1">
    <source>
        <dbReference type="SAM" id="Phobius"/>
    </source>
</evidence>
<evidence type="ECO:0000313" key="2">
    <source>
        <dbReference type="EMBL" id="AKE41941.1"/>
    </source>
</evidence>
<dbReference type="EMBL" id="LR134377">
    <property type="protein sequence ID" value="VEH06410.1"/>
    <property type="molecule type" value="Genomic_DNA"/>
</dbReference>
<evidence type="ECO:0000313" key="3">
    <source>
        <dbReference type="EMBL" id="VEH06410.1"/>
    </source>
</evidence>
<reference evidence="3 5" key="2">
    <citation type="submission" date="2018-12" db="EMBL/GenBank/DDBJ databases">
        <authorList>
            <consortium name="Pathogen Informatics"/>
        </authorList>
    </citation>
    <scope>NUCLEOTIDE SEQUENCE [LARGE SCALE GENOMIC DNA]</scope>
    <source>
        <strain evidence="3 5">NCTC949</strain>
    </source>
</reference>
<evidence type="ECO:0000313" key="5">
    <source>
        <dbReference type="Proteomes" id="UP000271380"/>
    </source>
</evidence>
<keyword evidence="1" id="KW-0472">Membrane</keyword>
<protein>
    <submittedName>
        <fullName evidence="2">Uncharacterized protein</fullName>
    </submittedName>
</protein>
<accession>A0A0F6TDU0</accession>
<feature type="transmembrane region" description="Helical" evidence="1">
    <location>
        <begin position="22"/>
        <end position="40"/>
    </location>
</feature>
<sequence length="48" mass="5352">MWNKVLVTILVALMAISEFAKWPYGISVAFAVLAIVILFIPNRKKSTS</sequence>